<feature type="region of interest" description="Disordered" evidence="1">
    <location>
        <begin position="1"/>
        <end position="50"/>
    </location>
</feature>
<feature type="compositionally biased region" description="Low complexity" evidence="1">
    <location>
        <begin position="1"/>
        <end position="13"/>
    </location>
</feature>
<organism evidence="2">
    <name type="scientific">uncultured Rubrobacteraceae bacterium</name>
    <dbReference type="NCBI Taxonomy" id="349277"/>
    <lineage>
        <taxon>Bacteria</taxon>
        <taxon>Bacillati</taxon>
        <taxon>Actinomycetota</taxon>
        <taxon>Rubrobacteria</taxon>
        <taxon>Rubrobacterales</taxon>
        <taxon>Rubrobacteraceae</taxon>
        <taxon>environmental samples</taxon>
    </lineage>
</organism>
<evidence type="ECO:0000313" key="2">
    <source>
        <dbReference type="EMBL" id="CAA9482647.1"/>
    </source>
</evidence>
<gene>
    <name evidence="2" type="ORF">AVDCRST_MAG25-2864</name>
</gene>
<dbReference type="AlphaFoldDB" id="A0A6J4RVE7"/>
<accession>A0A6J4RVE7</accession>
<protein>
    <submittedName>
        <fullName evidence="2">Uncharacterized protein</fullName>
    </submittedName>
</protein>
<evidence type="ECO:0000256" key="1">
    <source>
        <dbReference type="SAM" id="MobiDB-lite"/>
    </source>
</evidence>
<name>A0A6J4RVE7_9ACTN</name>
<feature type="non-terminal residue" evidence="2">
    <location>
        <position position="76"/>
    </location>
</feature>
<feature type="non-terminal residue" evidence="2">
    <location>
        <position position="1"/>
    </location>
</feature>
<sequence length="76" mass="8259">ESNALRLRPPLGGRQRRRTRPRSPGPPEARTCNVRGRPGACQASSGGERLPARVRGSVRARVRGRAGRGVRPRALL</sequence>
<dbReference type="EMBL" id="CADCVI010000191">
    <property type="protein sequence ID" value="CAA9482647.1"/>
    <property type="molecule type" value="Genomic_DNA"/>
</dbReference>
<reference evidence="2" key="1">
    <citation type="submission" date="2020-02" db="EMBL/GenBank/DDBJ databases">
        <authorList>
            <person name="Meier V. D."/>
        </authorList>
    </citation>
    <scope>NUCLEOTIDE SEQUENCE</scope>
    <source>
        <strain evidence="2">AVDCRST_MAG25</strain>
    </source>
</reference>
<proteinExistence type="predicted"/>